<dbReference type="Proteomes" id="UP001569428">
    <property type="component" value="Unassembled WGS sequence"/>
</dbReference>
<reference evidence="1 2" key="1">
    <citation type="submission" date="2024-08" db="EMBL/GenBank/DDBJ databases">
        <authorList>
            <person name="Ishaq N."/>
        </authorList>
    </citation>
    <scope>NUCLEOTIDE SEQUENCE [LARGE SCALE GENOMIC DNA]</scope>
    <source>
        <strain evidence="1 2">DSM 18651</strain>
    </source>
</reference>
<dbReference type="EMBL" id="JBGMEK010000027">
    <property type="protein sequence ID" value="MFA0811863.1"/>
    <property type="molecule type" value="Genomic_DNA"/>
</dbReference>
<proteinExistence type="predicted"/>
<comment type="caution">
    <text evidence="1">The sequence shown here is derived from an EMBL/GenBank/DDBJ whole genome shotgun (WGS) entry which is preliminary data.</text>
</comment>
<accession>A0ABV4P272</accession>
<evidence type="ECO:0000313" key="1">
    <source>
        <dbReference type="EMBL" id="MFA0811863.1"/>
    </source>
</evidence>
<protein>
    <recommendedName>
        <fullName evidence="3">Lysine-specific metallo-endopeptidase domain-containing protein</fullName>
    </recommendedName>
</protein>
<organism evidence="1 2">
    <name type="scientific">Microbulbifer epialgicus</name>
    <dbReference type="NCBI Taxonomy" id="393907"/>
    <lineage>
        <taxon>Bacteria</taxon>
        <taxon>Pseudomonadati</taxon>
        <taxon>Pseudomonadota</taxon>
        <taxon>Gammaproteobacteria</taxon>
        <taxon>Cellvibrionales</taxon>
        <taxon>Microbulbiferaceae</taxon>
        <taxon>Microbulbifer</taxon>
    </lineage>
</organism>
<evidence type="ECO:0008006" key="3">
    <source>
        <dbReference type="Google" id="ProtNLM"/>
    </source>
</evidence>
<keyword evidence="2" id="KW-1185">Reference proteome</keyword>
<gene>
    <name evidence="1" type="ORF">ACCI49_13150</name>
</gene>
<sequence>MTNLVSRSIRYGVDFNVLVNDSVLPQFKTKVKTSCGSWLDDAQEILDLAIQTCTTALVTPDNVSDRFHNLISYYFGLPSGCSRERYRACLNAILSRLNRTKSGLSNGVDLADREQMPYLAKASTYVSWAFCQGDPTERMAGFVWQDFLESVPNYAKKAYKIRKTKWDQKNGWISTFLGGQLNGGGFEKPLYYPIHLNFNKIWPKGRAYCIVTLIHEATHKFAETVDHEYFKDDGSILAKLDQAIRDCSVWKDIYLNGDLKNDEDREAKACARVAEQALKQLRGENPAAKTMQQIGEMEAVNNADSLAWFAHDVALLSLEIT</sequence>
<name>A0ABV4P272_9GAMM</name>
<evidence type="ECO:0000313" key="2">
    <source>
        <dbReference type="Proteomes" id="UP001569428"/>
    </source>
</evidence>
<dbReference type="RefSeq" id="WP_371839470.1">
    <property type="nucleotide sequence ID" value="NZ_JBGMEK010000027.1"/>
</dbReference>